<dbReference type="Gene3D" id="3.30.200.20">
    <property type="entry name" value="Phosphorylase Kinase, domain 1"/>
    <property type="match status" value="1"/>
</dbReference>
<gene>
    <name evidence="2" type="ORF">D1B32_19415</name>
</gene>
<accession>A0A417YBG4</accession>
<dbReference type="Pfam" id="PF01636">
    <property type="entry name" value="APH"/>
    <property type="match status" value="1"/>
</dbReference>
<dbReference type="Gene3D" id="1.20.58.840">
    <property type="match status" value="1"/>
</dbReference>
<evidence type="ECO:0000313" key="3">
    <source>
        <dbReference type="Proteomes" id="UP000285456"/>
    </source>
</evidence>
<dbReference type="EMBL" id="QWEH01000017">
    <property type="protein sequence ID" value="RHW30019.1"/>
    <property type="molecule type" value="Genomic_DNA"/>
</dbReference>
<name>A0A417YBG4_9BACI</name>
<dbReference type="GO" id="GO:0016740">
    <property type="term" value="F:transferase activity"/>
    <property type="evidence" value="ECO:0007669"/>
    <property type="project" value="UniProtKB-KW"/>
</dbReference>
<keyword evidence="3" id="KW-1185">Reference proteome</keyword>
<comment type="caution">
    <text evidence="2">The sequence shown here is derived from an EMBL/GenBank/DDBJ whole genome shotgun (WGS) entry which is preliminary data.</text>
</comment>
<reference evidence="2 3" key="1">
    <citation type="journal article" date="2007" name="Int. J. Syst. Evol. Microbiol.">
        <title>Oceanobacillus profundus sp. nov., isolated from a deep-sea sediment core.</title>
        <authorList>
            <person name="Kim Y.G."/>
            <person name="Choi D.H."/>
            <person name="Hyun S."/>
            <person name="Cho B.C."/>
        </authorList>
    </citation>
    <scope>NUCLEOTIDE SEQUENCE [LARGE SCALE GENOMIC DNA]</scope>
    <source>
        <strain evidence="2 3">DSM 18246</strain>
    </source>
</reference>
<dbReference type="Gene3D" id="1.10.510.10">
    <property type="entry name" value="Transferase(Phosphotransferase) domain 1"/>
    <property type="match status" value="1"/>
</dbReference>
<evidence type="ECO:0000313" key="2">
    <source>
        <dbReference type="EMBL" id="RHW30019.1"/>
    </source>
</evidence>
<dbReference type="Proteomes" id="UP000285456">
    <property type="component" value="Unassembled WGS sequence"/>
</dbReference>
<dbReference type="RefSeq" id="WP_118890198.1">
    <property type="nucleotide sequence ID" value="NZ_JAMAWL010000023.1"/>
</dbReference>
<dbReference type="InterPro" id="IPR002575">
    <property type="entry name" value="Aminoglycoside_PTrfase"/>
</dbReference>
<feature type="domain" description="Aminoglycoside phosphotransferase" evidence="1">
    <location>
        <begin position="24"/>
        <end position="245"/>
    </location>
</feature>
<protein>
    <submittedName>
        <fullName evidence="2">Aminoglycoside phosphotransferase family protein</fullName>
    </submittedName>
</protein>
<dbReference type="OrthoDB" id="1645186at2"/>
<dbReference type="SUPFAM" id="SSF56112">
    <property type="entry name" value="Protein kinase-like (PK-like)"/>
    <property type="match status" value="1"/>
</dbReference>
<keyword evidence="2" id="KW-0808">Transferase</keyword>
<dbReference type="InterPro" id="IPR011009">
    <property type="entry name" value="Kinase-like_dom_sf"/>
</dbReference>
<sequence length="312" mass="36821">MDNINNILRAHYNLEVLNVSNQQGGWASLAYKVDDGKSSYFLKVYEKKRASTPKLTALIDQYIPILMWLKEYSNLKHHIIVPILTKQSAYTCEDENNIYMLYDYIEGDTIGNQDLTDTQIKQFSQIVSELHLYAEDIPIKTDAIKEDFDVTFLEQLQGTVNNGNNFPIDIWQLIRSYMKPLQEMIIRVEGLARKLKAANLKMSLCHTDLHYWNLMQSDHLILIDWEGLKLAPVEADLMFVVNKDYFNKFITIYRKNHPNFSIDSNVLQFYQEKRKLEDIWEFIEQLLYDKQEEQERVTTINYLVDELKRIGE</sequence>
<evidence type="ECO:0000259" key="1">
    <source>
        <dbReference type="Pfam" id="PF01636"/>
    </source>
</evidence>
<organism evidence="2 3">
    <name type="scientific">Oceanobacillus profundus</name>
    <dbReference type="NCBI Taxonomy" id="372463"/>
    <lineage>
        <taxon>Bacteria</taxon>
        <taxon>Bacillati</taxon>
        <taxon>Bacillota</taxon>
        <taxon>Bacilli</taxon>
        <taxon>Bacillales</taxon>
        <taxon>Bacillaceae</taxon>
        <taxon>Oceanobacillus</taxon>
    </lineage>
</organism>
<proteinExistence type="predicted"/>
<dbReference type="AlphaFoldDB" id="A0A417YBG4"/>